<dbReference type="AlphaFoldDB" id="A0A1J7BDC8"/>
<feature type="transmembrane region" description="Helical" evidence="1">
    <location>
        <begin position="86"/>
        <end position="105"/>
    </location>
</feature>
<proteinExistence type="predicted"/>
<organism evidence="2 3">
    <name type="scientific">Mangrovactinospora gilvigrisea</name>
    <dbReference type="NCBI Taxonomy" id="1428644"/>
    <lineage>
        <taxon>Bacteria</taxon>
        <taxon>Bacillati</taxon>
        <taxon>Actinomycetota</taxon>
        <taxon>Actinomycetes</taxon>
        <taxon>Kitasatosporales</taxon>
        <taxon>Streptomycetaceae</taxon>
        <taxon>Mangrovactinospora</taxon>
    </lineage>
</organism>
<dbReference type="InterPro" id="IPR022062">
    <property type="entry name" value="DUF3618"/>
</dbReference>
<evidence type="ECO:0000313" key="3">
    <source>
        <dbReference type="Proteomes" id="UP000243342"/>
    </source>
</evidence>
<evidence type="ECO:0008006" key="4">
    <source>
        <dbReference type="Google" id="ProtNLM"/>
    </source>
</evidence>
<evidence type="ECO:0000313" key="2">
    <source>
        <dbReference type="EMBL" id="OIV36654.1"/>
    </source>
</evidence>
<comment type="caution">
    <text evidence="2">The sequence shown here is derived from an EMBL/GenBank/DDBJ whole genome shotgun (WGS) entry which is preliminary data.</text>
</comment>
<reference evidence="2 3" key="1">
    <citation type="submission" date="2016-10" db="EMBL/GenBank/DDBJ databases">
        <title>Genome sequence of Streptomyces gilvigriseus MUSC 26.</title>
        <authorList>
            <person name="Lee L.-H."/>
            <person name="Ser H.-L."/>
        </authorList>
    </citation>
    <scope>NUCLEOTIDE SEQUENCE [LARGE SCALE GENOMIC DNA]</scope>
    <source>
        <strain evidence="2 3">MUSC 26</strain>
    </source>
</reference>
<name>A0A1J7BDC8_9ACTN</name>
<gene>
    <name evidence="2" type="ORF">BIV57_15155</name>
</gene>
<dbReference type="STRING" id="1428644.BIV57_15155"/>
<keyword evidence="1" id="KW-1133">Transmembrane helix</keyword>
<accession>A0A1J7BDC8</accession>
<keyword evidence="1" id="KW-0812">Transmembrane</keyword>
<sequence length="123" mass="13314">MTGRSPERIEADIEARRRRLAETLDEIAVRTHPSTLTAKAKEEAAQAVDRTVGKAVAKANGAVARVSEKVRKEFFDGYGSPRLERVVPVAVAAAAVVGFAVWRSARSSRPSSARSARSAKKKR</sequence>
<dbReference type="Proteomes" id="UP000243342">
    <property type="component" value="Unassembled WGS sequence"/>
</dbReference>
<protein>
    <recommendedName>
        <fullName evidence="4">DUF3618 domain-containing protein</fullName>
    </recommendedName>
</protein>
<evidence type="ECO:0000256" key="1">
    <source>
        <dbReference type="SAM" id="Phobius"/>
    </source>
</evidence>
<keyword evidence="3" id="KW-1185">Reference proteome</keyword>
<keyword evidence="1" id="KW-0472">Membrane</keyword>
<dbReference type="EMBL" id="MLCF01000082">
    <property type="protein sequence ID" value="OIV36654.1"/>
    <property type="molecule type" value="Genomic_DNA"/>
</dbReference>
<dbReference type="Pfam" id="PF12277">
    <property type="entry name" value="DUF3618"/>
    <property type="match status" value="1"/>
</dbReference>